<protein>
    <submittedName>
        <fullName evidence="2">Uncharacterized protein</fullName>
    </submittedName>
</protein>
<sequence length="107" mass="12827">MSSIFRDQIVDNLISSIRKHGEKVFEISPEKAVENTMVELRNAGFMVKMIMKSKWKDIKALLENPVEVYERVREKDQEVYNILIKHKDWIESFTKKFRDELEKYLFG</sequence>
<evidence type="ECO:0000313" key="2">
    <source>
        <dbReference type="EMBL" id="HGQ74421.1"/>
    </source>
</evidence>
<comment type="caution">
    <text evidence="2">The sequence shown here is derived from an EMBL/GenBank/DDBJ whole genome shotgun (WGS) entry which is preliminary data.</text>
</comment>
<dbReference type="EMBL" id="DTBE01000020">
    <property type="protein sequence ID" value="HGQ59240.1"/>
    <property type="molecule type" value="Genomic_DNA"/>
</dbReference>
<organism evidence="2">
    <name type="scientific">Staphylothermus marinus</name>
    <dbReference type="NCBI Taxonomy" id="2280"/>
    <lineage>
        <taxon>Archaea</taxon>
        <taxon>Thermoproteota</taxon>
        <taxon>Thermoprotei</taxon>
        <taxon>Desulfurococcales</taxon>
        <taxon>Desulfurococcaceae</taxon>
        <taxon>Staphylothermus</taxon>
    </lineage>
</organism>
<gene>
    <name evidence="1" type="ORF">ENU09_00720</name>
    <name evidence="2" type="ORF">ENU20_05035</name>
</gene>
<dbReference type="AlphaFoldDB" id="A0A7C4JN18"/>
<proteinExistence type="predicted"/>
<name>A0A7C4JN18_STAMA</name>
<accession>A0A7C4JN18</accession>
<reference evidence="2" key="1">
    <citation type="journal article" date="2020" name="mSystems">
        <title>Genome- and Community-Level Interaction Insights into Carbon Utilization and Element Cycling Functions of Hydrothermarchaeota in Hydrothermal Sediment.</title>
        <authorList>
            <person name="Zhou Z."/>
            <person name="Liu Y."/>
            <person name="Xu W."/>
            <person name="Pan J."/>
            <person name="Luo Z.H."/>
            <person name="Li M."/>
        </authorList>
    </citation>
    <scope>NUCLEOTIDE SEQUENCE [LARGE SCALE GENOMIC DNA]</scope>
    <source>
        <strain evidence="1">SpSt-638</strain>
        <strain evidence="2">SpSt-648</strain>
    </source>
</reference>
<dbReference type="EMBL" id="DTBP01000044">
    <property type="protein sequence ID" value="HGQ74421.1"/>
    <property type="molecule type" value="Genomic_DNA"/>
</dbReference>
<evidence type="ECO:0000313" key="1">
    <source>
        <dbReference type="EMBL" id="HGQ59240.1"/>
    </source>
</evidence>